<evidence type="ECO:0000256" key="3">
    <source>
        <dbReference type="ARBA" id="ARBA00023125"/>
    </source>
</evidence>
<dbReference type="InterPro" id="IPR001471">
    <property type="entry name" value="AP2/ERF_dom"/>
</dbReference>
<dbReference type="SMART" id="SM00380">
    <property type="entry name" value="AP2"/>
    <property type="match status" value="1"/>
</dbReference>
<comment type="subcellular location">
    <subcellularLocation>
        <location evidence="1">Nucleus</location>
    </subcellularLocation>
</comment>
<organism evidence="8">
    <name type="scientific">Physcomitrium patens</name>
    <name type="common">Spreading-leaved earth moss</name>
    <name type="synonym">Physcomitrella patens</name>
    <dbReference type="NCBI Taxonomy" id="3218"/>
    <lineage>
        <taxon>Eukaryota</taxon>
        <taxon>Viridiplantae</taxon>
        <taxon>Streptophyta</taxon>
        <taxon>Embryophyta</taxon>
        <taxon>Bryophyta</taxon>
        <taxon>Bryophytina</taxon>
        <taxon>Bryopsida</taxon>
        <taxon>Funariidae</taxon>
        <taxon>Funariales</taxon>
        <taxon>Funariaceae</taxon>
        <taxon>Physcomitrium</taxon>
    </lineage>
</organism>
<name>A9RFA4_PHYPA</name>
<dbReference type="PROSITE" id="PS51032">
    <property type="entry name" value="AP2_ERF"/>
    <property type="match status" value="1"/>
</dbReference>
<gene>
    <name evidence="9" type="primary">LOC112277772</name>
    <name evidence="8" type="ORF">PHYPA_030438</name>
</gene>
<dbReference type="InterPro" id="IPR036955">
    <property type="entry name" value="AP2/ERF_dom_sf"/>
</dbReference>
<proteinExistence type="predicted"/>
<protein>
    <recommendedName>
        <fullName evidence="7">AP2/ERF domain-containing protein</fullName>
    </recommendedName>
</protein>
<dbReference type="Gramene" id="Pp3c26_9880V3.2">
    <property type="protein sequence ID" value="Pp3c26_9880V3.2"/>
    <property type="gene ID" value="Pp3c26_9880"/>
</dbReference>
<dbReference type="PaxDb" id="3218-PP1S6_75V6.1"/>
<evidence type="ECO:0000256" key="5">
    <source>
        <dbReference type="ARBA" id="ARBA00023242"/>
    </source>
</evidence>
<feature type="region of interest" description="Disordered" evidence="6">
    <location>
        <begin position="571"/>
        <end position="591"/>
    </location>
</feature>
<dbReference type="HOGENOM" id="CLU_407358_0_0_1"/>
<dbReference type="Proteomes" id="UP000006727">
    <property type="component" value="Chromosome 26"/>
</dbReference>
<dbReference type="EMBL" id="ABEU02000026">
    <property type="protein sequence ID" value="PNR26957.1"/>
    <property type="molecule type" value="Genomic_DNA"/>
</dbReference>
<dbReference type="GeneID" id="112277772"/>
<dbReference type="PRINTS" id="PR00367">
    <property type="entry name" value="ETHRSPELEMNT"/>
</dbReference>
<keyword evidence="10" id="KW-1185">Reference proteome</keyword>
<reference evidence="9" key="3">
    <citation type="submission" date="2020-12" db="UniProtKB">
        <authorList>
            <consortium name="EnsemblPlants"/>
        </authorList>
    </citation>
    <scope>IDENTIFICATION</scope>
</reference>
<feature type="region of interest" description="Disordered" evidence="6">
    <location>
        <begin position="396"/>
        <end position="430"/>
    </location>
</feature>
<dbReference type="Pfam" id="PF00847">
    <property type="entry name" value="AP2"/>
    <property type="match status" value="1"/>
</dbReference>
<evidence type="ECO:0000256" key="4">
    <source>
        <dbReference type="ARBA" id="ARBA00023163"/>
    </source>
</evidence>
<dbReference type="Gramene" id="Pp3c26_9880V3.1">
    <property type="protein sequence ID" value="Pp3c26_9880V3.1"/>
    <property type="gene ID" value="Pp3c26_9880"/>
</dbReference>
<evidence type="ECO:0000313" key="8">
    <source>
        <dbReference type="EMBL" id="PNR26957.1"/>
    </source>
</evidence>
<dbReference type="Gene3D" id="3.30.730.10">
    <property type="entry name" value="AP2/ERF domain"/>
    <property type="match status" value="1"/>
</dbReference>
<sequence length="675" mass="73860">MVGKVQTASSLGQASEQSTAVDASGSSRHTLVPEKMGSRSVSQKLKAASIKRAKKVQEGRYRGVRRRPWGRYAAEIRDPNTKERRWLGTFDTAEDAALAYDTAARSMRGLKARTNFMYPTHETCLLSAAAALAAPNSLQHATHPVDLIAQKTLGEVLLLSSTNKSRNFDWQSTTTTCITQPSFDESSRNMLNSPSTQKQLVEFERNLFPGQGCRYVDRKIQPPSQQMPRSVLVEMSPNVLQSFKENKVETAESSLSVSPGMEEQWRCLPESDMQFRPNQLVRSPTANSGLLVSRYRSAELQPFQVTRSNDNAPMASENASMFGGSSIICSKAVSTTSSCKLSQRSRPLFSSENVGGMLDQVVSKYVVDSTGPTPSTVAVEDTGGVIESKECLLSTQVPYSDESSSSTSASRFADTAESSPTTGAAGSPGLFSLSSEVEPTCGFSAATADVCRRPSAFQLVPSNRNPDNLESILPANLIYNRHHHNAPRRAEWAWDMPVARTTSSSGLDAITGHCNSVSLQRHNCSHESSWQNLCELPDAVANFLLSESMQGFNTTTSTHCVNVSVKKHEPSLQHRSYEPTPALASNSPWQMSHSRVTGNSESINVLADWDSTRSQDPSLGYSLCPENNSGLCNDMFMPDNNCLHVFNATGSSHYPFYDDGYLFPHLMEESSMLYV</sequence>
<dbReference type="EnsemblPlants" id="Pp3c26_9880V3.1">
    <property type="protein sequence ID" value="Pp3c26_9880V3.1"/>
    <property type="gene ID" value="Pp3c26_9880"/>
</dbReference>
<feature type="compositionally biased region" description="Low complexity" evidence="6">
    <location>
        <begin position="400"/>
        <end position="410"/>
    </location>
</feature>
<reference evidence="8 10" key="2">
    <citation type="journal article" date="2018" name="Plant J.">
        <title>The Physcomitrella patens chromosome-scale assembly reveals moss genome structure and evolution.</title>
        <authorList>
            <person name="Lang D."/>
            <person name="Ullrich K.K."/>
            <person name="Murat F."/>
            <person name="Fuchs J."/>
            <person name="Jenkins J."/>
            <person name="Haas F.B."/>
            <person name="Piednoel M."/>
            <person name="Gundlach H."/>
            <person name="Van Bel M."/>
            <person name="Meyberg R."/>
            <person name="Vives C."/>
            <person name="Morata J."/>
            <person name="Symeonidi A."/>
            <person name="Hiss M."/>
            <person name="Muchero W."/>
            <person name="Kamisugi Y."/>
            <person name="Saleh O."/>
            <person name="Blanc G."/>
            <person name="Decker E.L."/>
            <person name="van Gessel N."/>
            <person name="Grimwood J."/>
            <person name="Hayes R.D."/>
            <person name="Graham S.W."/>
            <person name="Gunter L.E."/>
            <person name="McDaniel S.F."/>
            <person name="Hoernstein S.N.W."/>
            <person name="Larsson A."/>
            <person name="Li F.W."/>
            <person name="Perroud P.F."/>
            <person name="Phillips J."/>
            <person name="Ranjan P."/>
            <person name="Rokshar D.S."/>
            <person name="Rothfels C.J."/>
            <person name="Schneider L."/>
            <person name="Shu S."/>
            <person name="Stevenson D.W."/>
            <person name="Thummler F."/>
            <person name="Tillich M."/>
            <person name="Villarreal Aguilar J.C."/>
            <person name="Widiez T."/>
            <person name="Wong G.K."/>
            <person name="Wymore A."/>
            <person name="Zhang Y."/>
            <person name="Zimmer A.D."/>
            <person name="Quatrano R.S."/>
            <person name="Mayer K.F.X."/>
            <person name="Goodstein D."/>
            <person name="Casacuberta J.M."/>
            <person name="Vandepoele K."/>
            <person name="Reski R."/>
            <person name="Cuming A.C."/>
            <person name="Tuskan G.A."/>
            <person name="Maumus F."/>
            <person name="Salse J."/>
            <person name="Schmutz J."/>
            <person name="Rensing S.A."/>
        </authorList>
    </citation>
    <scope>NUCLEOTIDE SEQUENCE [LARGE SCALE GENOMIC DNA]</scope>
    <source>
        <strain evidence="9 10">cv. Gransden 2004</strain>
    </source>
</reference>
<dbReference type="RefSeq" id="XP_024366243.1">
    <property type="nucleotide sequence ID" value="XM_024510475.2"/>
</dbReference>
<evidence type="ECO:0000256" key="6">
    <source>
        <dbReference type="SAM" id="MobiDB-lite"/>
    </source>
</evidence>
<dbReference type="FunFam" id="3.30.730.10:FF:000001">
    <property type="entry name" value="Ethylene-responsive transcription factor 2"/>
    <property type="match status" value="1"/>
</dbReference>
<dbReference type="SUPFAM" id="SSF54171">
    <property type="entry name" value="DNA-binding domain"/>
    <property type="match status" value="1"/>
</dbReference>
<dbReference type="InterPro" id="IPR016177">
    <property type="entry name" value="DNA-bd_dom_sf"/>
</dbReference>
<dbReference type="GO" id="GO:0003700">
    <property type="term" value="F:DNA-binding transcription factor activity"/>
    <property type="evidence" value="ECO:0007669"/>
    <property type="project" value="InterPro"/>
</dbReference>
<evidence type="ECO:0000313" key="9">
    <source>
        <dbReference type="EnsemblPlants" id="Pp3c26_9880V3.1"/>
    </source>
</evidence>
<evidence type="ECO:0000259" key="7">
    <source>
        <dbReference type="PROSITE" id="PS51032"/>
    </source>
</evidence>
<dbReference type="EnsemblPlants" id="Pp3c26_9880V3.2">
    <property type="protein sequence ID" value="Pp3c26_9880V3.2"/>
    <property type="gene ID" value="Pp3c26_9880"/>
</dbReference>
<dbReference type="AlphaFoldDB" id="A9RFA4"/>
<dbReference type="PANTHER" id="PTHR31677">
    <property type="entry name" value="AP2 DOMAIN CLASS TRANSCRIPTION FACTOR"/>
    <property type="match status" value="1"/>
</dbReference>
<dbReference type="CDD" id="cd00018">
    <property type="entry name" value="AP2"/>
    <property type="match status" value="1"/>
</dbReference>
<dbReference type="GO" id="GO:0003677">
    <property type="term" value="F:DNA binding"/>
    <property type="evidence" value="ECO:0007669"/>
    <property type="project" value="UniProtKB-KW"/>
</dbReference>
<feature type="region of interest" description="Disordered" evidence="6">
    <location>
        <begin position="1"/>
        <end position="49"/>
    </location>
</feature>
<dbReference type="PANTHER" id="PTHR31677:SF245">
    <property type="entry name" value="ETHYLENE-RESPONSIVE TRANSCRIPTION FACTOR ESR1"/>
    <property type="match status" value="1"/>
</dbReference>
<keyword evidence="2" id="KW-0805">Transcription regulation</keyword>
<keyword evidence="3" id="KW-0238">DNA-binding</keyword>
<reference evidence="8 10" key="1">
    <citation type="journal article" date="2008" name="Science">
        <title>The Physcomitrella genome reveals evolutionary insights into the conquest of land by plants.</title>
        <authorList>
            <person name="Rensing S."/>
            <person name="Lang D."/>
            <person name="Zimmer A."/>
            <person name="Terry A."/>
            <person name="Salamov A."/>
            <person name="Shapiro H."/>
            <person name="Nishiyama T."/>
            <person name="Perroud P.-F."/>
            <person name="Lindquist E."/>
            <person name="Kamisugi Y."/>
            <person name="Tanahashi T."/>
            <person name="Sakakibara K."/>
            <person name="Fujita T."/>
            <person name="Oishi K."/>
            <person name="Shin-I T."/>
            <person name="Kuroki Y."/>
            <person name="Toyoda A."/>
            <person name="Suzuki Y."/>
            <person name="Hashimoto A."/>
            <person name="Yamaguchi K."/>
            <person name="Sugano A."/>
            <person name="Kohara Y."/>
            <person name="Fujiyama A."/>
            <person name="Anterola A."/>
            <person name="Aoki S."/>
            <person name="Ashton N."/>
            <person name="Barbazuk W.B."/>
            <person name="Barker E."/>
            <person name="Bennetzen J."/>
            <person name="Bezanilla M."/>
            <person name="Blankenship R."/>
            <person name="Cho S.H."/>
            <person name="Dutcher S."/>
            <person name="Estelle M."/>
            <person name="Fawcett J.A."/>
            <person name="Gundlach H."/>
            <person name="Hanada K."/>
            <person name="Heyl A."/>
            <person name="Hicks K.A."/>
            <person name="Hugh J."/>
            <person name="Lohr M."/>
            <person name="Mayer K."/>
            <person name="Melkozernov A."/>
            <person name="Murata T."/>
            <person name="Nelson D."/>
            <person name="Pils B."/>
            <person name="Prigge M."/>
            <person name="Reiss B."/>
            <person name="Renner T."/>
            <person name="Rombauts S."/>
            <person name="Rushton P."/>
            <person name="Sanderfoot A."/>
            <person name="Schween G."/>
            <person name="Shiu S.-H."/>
            <person name="Stueber K."/>
            <person name="Theodoulou F.L."/>
            <person name="Tu H."/>
            <person name="Van de Peer Y."/>
            <person name="Verrier P.J."/>
            <person name="Waters E."/>
            <person name="Wood A."/>
            <person name="Yang L."/>
            <person name="Cove D."/>
            <person name="Cuming A."/>
            <person name="Hasebe M."/>
            <person name="Lucas S."/>
            <person name="Mishler D.B."/>
            <person name="Reski R."/>
            <person name="Grigoriev I."/>
            <person name="Quatrano R.S."/>
            <person name="Boore J.L."/>
        </authorList>
    </citation>
    <scope>NUCLEOTIDE SEQUENCE [LARGE SCALE GENOMIC DNA]</scope>
    <source>
        <strain evidence="9 10">cv. Gransden 2004</strain>
    </source>
</reference>
<accession>A9RFA4</accession>
<keyword evidence="4" id="KW-0804">Transcription</keyword>
<evidence type="ECO:0000256" key="1">
    <source>
        <dbReference type="ARBA" id="ARBA00004123"/>
    </source>
</evidence>
<feature type="domain" description="AP2/ERF" evidence="7">
    <location>
        <begin position="60"/>
        <end position="117"/>
    </location>
</feature>
<feature type="compositionally biased region" description="Polar residues" evidence="6">
    <location>
        <begin position="1"/>
        <end position="29"/>
    </location>
</feature>
<dbReference type="KEGG" id="ppp:112277772"/>
<dbReference type="GO" id="GO:0005634">
    <property type="term" value="C:nucleus"/>
    <property type="evidence" value="ECO:0007669"/>
    <property type="project" value="UniProtKB-SubCell"/>
</dbReference>
<evidence type="ECO:0000313" key="10">
    <source>
        <dbReference type="Proteomes" id="UP000006727"/>
    </source>
</evidence>
<evidence type="ECO:0000256" key="2">
    <source>
        <dbReference type="ARBA" id="ARBA00023015"/>
    </source>
</evidence>
<dbReference type="eggNOG" id="ENOG502RE27">
    <property type="taxonomic scope" value="Eukaryota"/>
</dbReference>
<keyword evidence="5" id="KW-0539">Nucleus</keyword>